<dbReference type="EMBL" id="SVCM01000020">
    <property type="protein sequence ID" value="MBE6058897.1"/>
    <property type="molecule type" value="Genomic_DNA"/>
</dbReference>
<dbReference type="Pfam" id="PF02646">
    <property type="entry name" value="RmuC"/>
    <property type="match status" value="1"/>
</dbReference>
<evidence type="ECO:0000313" key="7">
    <source>
        <dbReference type="Proteomes" id="UP000768462"/>
    </source>
</evidence>
<protein>
    <submittedName>
        <fullName evidence="6">DNA recombination protein RmuC</fullName>
    </submittedName>
</protein>
<evidence type="ECO:0000256" key="2">
    <source>
        <dbReference type="ARBA" id="ARBA00009840"/>
    </source>
</evidence>
<keyword evidence="4" id="KW-0233">DNA recombination</keyword>
<keyword evidence="3 5" id="KW-0175">Coiled coil</keyword>
<evidence type="ECO:0000256" key="1">
    <source>
        <dbReference type="ARBA" id="ARBA00003416"/>
    </source>
</evidence>
<dbReference type="PANTHER" id="PTHR30563">
    <property type="entry name" value="DNA RECOMBINATION PROTEIN RMUC"/>
    <property type="match status" value="1"/>
</dbReference>
<name>A0A927W829_9CLOT</name>
<dbReference type="PANTHER" id="PTHR30563:SF0">
    <property type="entry name" value="DNA RECOMBINATION PROTEIN RMUC"/>
    <property type="match status" value="1"/>
</dbReference>
<evidence type="ECO:0000256" key="3">
    <source>
        <dbReference type="ARBA" id="ARBA00023054"/>
    </source>
</evidence>
<organism evidence="6 7">
    <name type="scientific">Clostridium sulfidigenes</name>
    <dbReference type="NCBI Taxonomy" id="318464"/>
    <lineage>
        <taxon>Bacteria</taxon>
        <taxon>Bacillati</taxon>
        <taxon>Bacillota</taxon>
        <taxon>Clostridia</taxon>
        <taxon>Eubacteriales</taxon>
        <taxon>Clostridiaceae</taxon>
        <taxon>Clostridium</taxon>
    </lineage>
</organism>
<evidence type="ECO:0000313" key="6">
    <source>
        <dbReference type="EMBL" id="MBE6058897.1"/>
    </source>
</evidence>
<comment type="function">
    <text evidence="1">Involved in DNA recombination.</text>
</comment>
<comment type="similarity">
    <text evidence="2">Belongs to the RmuC family.</text>
</comment>
<dbReference type="GO" id="GO:0006310">
    <property type="term" value="P:DNA recombination"/>
    <property type="evidence" value="ECO:0007669"/>
    <property type="project" value="UniProtKB-KW"/>
</dbReference>
<accession>A0A927W829</accession>
<dbReference type="Proteomes" id="UP000768462">
    <property type="component" value="Unassembled WGS sequence"/>
</dbReference>
<feature type="coiled-coil region" evidence="5">
    <location>
        <begin position="121"/>
        <end position="174"/>
    </location>
</feature>
<comment type="caution">
    <text evidence="6">The sequence shown here is derived from an EMBL/GenBank/DDBJ whole genome shotgun (WGS) entry which is preliminary data.</text>
</comment>
<gene>
    <name evidence="6" type="primary">rmuC</name>
    <name evidence="6" type="ORF">E7215_01795</name>
</gene>
<sequence length="461" mass="52685">MEVLLVIVIILLIINIYFTLKLKDSRSRVQKGSTSDIENSILHIEQRVGDIDKSVDKLEKAFRDEISRNREESRKGEKEARIELNLQIQRLSEAILGRMSEIANFQKNQLDTYSNTIEKSLKSFENQFSKSVNEFNNLQKEKFNDLSQKQGELLKSTEDKLEKMRETVDEKLQSTLEKRLGESFKLVSERLEVVHKGLGEMQTLAMGVGDLKKVLSNVKTRGTLGEIQLGRILDQILTKEQYDINVVTKKGSRDNVEFAIRLPGKDKTSDVVYLPVDSKFPLDVYHNLVDTYDTGDQSLIEEGYKKLETAIKKSAKDIRDKYIDPPYTTDFAIMFLPIEGLYAEVVKRTNLVEILQREYKINITGPTTLAALLNSLQMGFRTLAIEKRSSEVWNVLGAVKTEFGKFEEVLKATQKKLNQTSTDLDKLVGTRTKQINKKLMSVESLTNDVSEKYIDVLPIDE</sequence>
<dbReference type="InterPro" id="IPR003798">
    <property type="entry name" value="DNA_recombination_RmuC"/>
</dbReference>
<evidence type="ECO:0000256" key="5">
    <source>
        <dbReference type="SAM" id="Coils"/>
    </source>
</evidence>
<evidence type="ECO:0000256" key="4">
    <source>
        <dbReference type="ARBA" id="ARBA00023172"/>
    </source>
</evidence>
<dbReference type="AlphaFoldDB" id="A0A927W829"/>
<reference evidence="6" key="1">
    <citation type="submission" date="2019-04" db="EMBL/GenBank/DDBJ databases">
        <title>Evolution of Biomass-Degrading Anaerobic Consortia Revealed by Metagenomics.</title>
        <authorList>
            <person name="Peng X."/>
        </authorList>
    </citation>
    <scope>NUCLEOTIDE SEQUENCE</scope>
    <source>
        <strain evidence="6">SIG254</strain>
    </source>
</reference>
<proteinExistence type="inferred from homology"/>